<dbReference type="Pfam" id="PF01738">
    <property type="entry name" value="DLH"/>
    <property type="match status" value="1"/>
</dbReference>
<dbReference type="Gene3D" id="3.40.50.1820">
    <property type="entry name" value="alpha/beta hydrolase"/>
    <property type="match status" value="1"/>
</dbReference>
<comment type="caution">
    <text evidence="2">The sequence shown here is derived from an EMBL/GenBank/DDBJ whole genome shotgun (WGS) entry which is preliminary data.</text>
</comment>
<sequence length="240" mass="26127">MKTQSIEYASGPTRLVGHLAWDADIGARRPGVIVFPEAFGLNAHARERAERLARLGYVALAADLLGDGRVFDNLPSVVPSIKALYADRTAWRARARAALEVLLARPEVDRERLGAIGFCFGGSTALELARSGAPLSAVATFHAGLLPRLPEDAGRIGSRVLICHGDDDPVVNQDALATVVDELRRDRVDWQLARYGNTVHSFTDPQADARNNPGFAYNALADRRSWAAMRQLFDEAFALP</sequence>
<dbReference type="OrthoDB" id="9787933at2"/>
<proteinExistence type="predicted"/>
<dbReference type="PANTHER" id="PTHR22946:SF0">
    <property type="entry name" value="DIENELACTONE HYDROLASE DOMAIN-CONTAINING PROTEIN"/>
    <property type="match status" value="1"/>
</dbReference>
<evidence type="ECO:0000313" key="2">
    <source>
        <dbReference type="EMBL" id="PXV68347.1"/>
    </source>
</evidence>
<keyword evidence="3" id="KW-1185">Reference proteome</keyword>
<evidence type="ECO:0000259" key="1">
    <source>
        <dbReference type="Pfam" id="PF01738"/>
    </source>
</evidence>
<name>A0A318E8K7_9GAMM</name>
<keyword evidence="2" id="KW-0378">Hydrolase</keyword>
<dbReference type="PANTHER" id="PTHR22946">
    <property type="entry name" value="DIENELACTONE HYDROLASE DOMAIN-CONTAINING PROTEIN-RELATED"/>
    <property type="match status" value="1"/>
</dbReference>
<gene>
    <name evidence="2" type="ORF">C8D93_10442</name>
</gene>
<dbReference type="AlphaFoldDB" id="A0A318E8K7"/>
<reference evidence="2 3" key="1">
    <citation type="submission" date="2018-04" db="EMBL/GenBank/DDBJ databases">
        <title>Genomic Encyclopedia of Type Strains, Phase IV (KMG-IV): sequencing the most valuable type-strain genomes for metagenomic binning, comparative biology and taxonomic classification.</title>
        <authorList>
            <person name="Goeker M."/>
        </authorList>
    </citation>
    <scope>NUCLEOTIDE SEQUENCE [LARGE SCALE GENOMIC DNA]</scope>
    <source>
        <strain evidence="2 3">DSM 104150</strain>
    </source>
</reference>
<dbReference type="RefSeq" id="WP_110264855.1">
    <property type="nucleotide sequence ID" value="NZ_CAKZQT010000022.1"/>
</dbReference>
<evidence type="ECO:0000313" key="3">
    <source>
        <dbReference type="Proteomes" id="UP000248330"/>
    </source>
</evidence>
<dbReference type="InterPro" id="IPR029058">
    <property type="entry name" value="AB_hydrolase_fold"/>
</dbReference>
<dbReference type="InterPro" id="IPR002925">
    <property type="entry name" value="Dienelactn_hydro"/>
</dbReference>
<dbReference type="SUPFAM" id="SSF53474">
    <property type="entry name" value="alpha/beta-Hydrolases"/>
    <property type="match status" value="1"/>
</dbReference>
<dbReference type="Proteomes" id="UP000248330">
    <property type="component" value="Unassembled WGS sequence"/>
</dbReference>
<feature type="domain" description="Dienelactone hydrolase" evidence="1">
    <location>
        <begin position="27"/>
        <end position="236"/>
    </location>
</feature>
<organism evidence="2 3">
    <name type="scientific">Sinimarinibacterium flocculans</name>
    <dbReference type="NCBI Taxonomy" id="985250"/>
    <lineage>
        <taxon>Bacteria</taxon>
        <taxon>Pseudomonadati</taxon>
        <taxon>Pseudomonadota</taxon>
        <taxon>Gammaproteobacteria</taxon>
        <taxon>Nevskiales</taxon>
        <taxon>Nevskiaceae</taxon>
        <taxon>Sinimarinibacterium</taxon>
    </lineage>
</organism>
<dbReference type="EMBL" id="QICN01000004">
    <property type="protein sequence ID" value="PXV68347.1"/>
    <property type="molecule type" value="Genomic_DNA"/>
</dbReference>
<dbReference type="InterPro" id="IPR050261">
    <property type="entry name" value="FrsA_esterase"/>
</dbReference>
<accession>A0A318E8K7</accession>
<dbReference type="GO" id="GO:0016787">
    <property type="term" value="F:hydrolase activity"/>
    <property type="evidence" value="ECO:0007669"/>
    <property type="project" value="UniProtKB-KW"/>
</dbReference>
<protein>
    <submittedName>
        <fullName evidence="2">Dienelactone hydrolase</fullName>
    </submittedName>
</protein>